<dbReference type="PANTHER" id="PTHR43794:SF11">
    <property type="entry name" value="AMIDOHYDROLASE-RELATED DOMAIN-CONTAINING PROTEIN"/>
    <property type="match status" value="1"/>
</dbReference>
<dbReference type="Proteomes" id="UP000598467">
    <property type="component" value="Unassembled WGS sequence"/>
</dbReference>
<evidence type="ECO:0000256" key="1">
    <source>
        <dbReference type="ARBA" id="ARBA00006745"/>
    </source>
</evidence>
<dbReference type="InterPro" id="IPR032466">
    <property type="entry name" value="Metal_Hydrolase"/>
</dbReference>
<dbReference type="Pfam" id="PF01979">
    <property type="entry name" value="Amidohydro_1"/>
    <property type="match status" value="1"/>
</dbReference>
<gene>
    <name evidence="4" type="ORF">HK439_20370</name>
</gene>
<dbReference type="InterPro" id="IPR011059">
    <property type="entry name" value="Metal-dep_hydrolase_composite"/>
</dbReference>
<evidence type="ECO:0000313" key="5">
    <source>
        <dbReference type="Proteomes" id="UP000598467"/>
    </source>
</evidence>
<evidence type="ECO:0000259" key="3">
    <source>
        <dbReference type="Pfam" id="PF01979"/>
    </source>
</evidence>
<protein>
    <submittedName>
        <fullName evidence="4">Amidohydrolase family protein</fullName>
    </submittedName>
</protein>
<comment type="caution">
    <text evidence="4">The sequence shown here is derived from an EMBL/GenBank/DDBJ whole genome shotgun (WGS) entry which is preliminary data.</text>
</comment>
<keyword evidence="2" id="KW-0378">Hydrolase</keyword>
<dbReference type="InterPro" id="IPR006680">
    <property type="entry name" value="Amidohydro-rel"/>
</dbReference>
<dbReference type="AlphaFoldDB" id="A0A926P246"/>
<comment type="similarity">
    <text evidence="1">Belongs to the metallo-dependent hydrolases superfamily. ATZ/TRZ family.</text>
</comment>
<accession>A0A926P246</accession>
<evidence type="ECO:0000256" key="2">
    <source>
        <dbReference type="ARBA" id="ARBA00022801"/>
    </source>
</evidence>
<dbReference type="GO" id="GO:0016810">
    <property type="term" value="F:hydrolase activity, acting on carbon-nitrogen (but not peptide) bonds"/>
    <property type="evidence" value="ECO:0007669"/>
    <property type="project" value="InterPro"/>
</dbReference>
<organism evidence="4 5">
    <name type="scientific">Roseibium aggregatum</name>
    <dbReference type="NCBI Taxonomy" id="187304"/>
    <lineage>
        <taxon>Bacteria</taxon>
        <taxon>Pseudomonadati</taxon>
        <taxon>Pseudomonadota</taxon>
        <taxon>Alphaproteobacteria</taxon>
        <taxon>Hyphomicrobiales</taxon>
        <taxon>Stappiaceae</taxon>
        <taxon>Roseibium</taxon>
    </lineage>
</organism>
<evidence type="ECO:0000313" key="4">
    <source>
        <dbReference type="EMBL" id="MBD1548626.1"/>
    </source>
</evidence>
<dbReference type="SUPFAM" id="SSF51338">
    <property type="entry name" value="Composite domain of metallo-dependent hydrolases"/>
    <property type="match status" value="1"/>
</dbReference>
<dbReference type="InterPro" id="IPR050287">
    <property type="entry name" value="MTA/SAH_deaminase"/>
</dbReference>
<dbReference type="EMBL" id="JABFCZ010000024">
    <property type="protein sequence ID" value="MBD1548626.1"/>
    <property type="molecule type" value="Genomic_DNA"/>
</dbReference>
<dbReference type="RefSeq" id="WP_190293313.1">
    <property type="nucleotide sequence ID" value="NZ_JABFCZ010000024.1"/>
</dbReference>
<feature type="domain" description="Amidohydrolase-related" evidence="3">
    <location>
        <begin position="50"/>
        <end position="427"/>
    </location>
</feature>
<dbReference type="PANTHER" id="PTHR43794">
    <property type="entry name" value="AMINOHYDROLASE SSNA-RELATED"/>
    <property type="match status" value="1"/>
</dbReference>
<sequence>MTGARVFQVADALLGAAYEPGGPLEITVQDGLISAIEPLEEVPSGTRLLAMPALADAHNHARPISTTSFGCGLKPLETWLPSLVAMPSVDPYLATAAAFGRSVRGGCVGAMAHLTRPMGLTSLPEEAKEIARAASDAGLKIGLAIAIRDRNPLVYGDHEPMLRGLPQDIQDLVRQTWLGAPRPSADQIALVETVADAVADMPGVDVQYGPNGVQWCTDDFLTAIAEASERTGRRVHMHLLETLPQRTWADQAYPQGIVRHLADIGLLSPRLTLAHCVWARPDELELIAEYGARISVNPSSNLHLASGIAPVAEMKKAGVAFAMGLDGCAFDEDDDALRELRLFRLLNAGWSFAEDLTPGDALKAACSTGRAAMGLTPGGTIEVGQPADLMFLDLDALDRDGLMPVDPRQYLFARAKQDHIVELVSGGRTTLQNGKLTGLDLEAVETELRAQYRAALPTTEESRKAFAAIEPHVAEFYKGCC</sequence>
<name>A0A926P246_9HYPH</name>
<proteinExistence type="inferred from homology"/>
<dbReference type="SUPFAM" id="SSF51556">
    <property type="entry name" value="Metallo-dependent hydrolases"/>
    <property type="match status" value="1"/>
</dbReference>
<dbReference type="Gene3D" id="3.20.20.140">
    <property type="entry name" value="Metal-dependent hydrolases"/>
    <property type="match status" value="1"/>
</dbReference>
<reference evidence="4" key="1">
    <citation type="submission" date="2020-05" db="EMBL/GenBank/DDBJ databases">
        <title>Identification of trans-AT polyketide cluster in two marine bacteria, producers of a novel glutaramide-containing polyketide sesbanimide D and analogs.</title>
        <authorList>
            <person name="Kacar D."/>
            <person name="Rodriguez P."/>
            <person name="Canedo L."/>
            <person name="Gonzalez E."/>
            <person name="Galan B."/>
            <person name="De La Calle F."/>
            <person name="Garcia J.L."/>
        </authorList>
    </citation>
    <scope>NUCLEOTIDE SEQUENCE</scope>
    <source>
        <strain evidence="4">PHM038</strain>
    </source>
</reference>